<sequence>MITIEDMNKLSEENFCLKFELNALADLFIRNESERMVSGFSLEVVEHDHLERYKLVLEYSNNKSVLEVACGTGYGSYLIATKGSAQHVFACDISEQAIRYASHRFKNEKINFLVQNAEKLIFDREFDLVISFETIEHLTDYDGFLQNIRRCLKINGLFIISTPIADKDIIDNPSNPYHTREWGFKYFQEMISKFFLIEKIYTQIYQNELINDEILKSFKESNDRSVKTRIVRKLRKLINGKAYEFPVLLTDWKARQNYSKIEEFHNQFAVSDLGKKYTGYQILVCRKNEK</sequence>
<dbReference type="GO" id="GO:0032259">
    <property type="term" value="P:methylation"/>
    <property type="evidence" value="ECO:0007669"/>
    <property type="project" value="UniProtKB-KW"/>
</dbReference>
<dbReference type="Pfam" id="PF13847">
    <property type="entry name" value="Methyltransf_31"/>
    <property type="match status" value="1"/>
</dbReference>
<keyword evidence="3" id="KW-1185">Reference proteome</keyword>
<dbReference type="SUPFAM" id="SSF53335">
    <property type="entry name" value="S-adenosyl-L-methionine-dependent methyltransferases"/>
    <property type="match status" value="1"/>
</dbReference>
<evidence type="ECO:0000313" key="2">
    <source>
        <dbReference type="EMBL" id="ADQ79291.1"/>
    </source>
</evidence>
<dbReference type="AlphaFoldDB" id="E4T3J7"/>
<dbReference type="Proteomes" id="UP000008718">
    <property type="component" value="Chromosome"/>
</dbReference>
<gene>
    <name evidence="2" type="ordered locus">Palpr_1144</name>
</gene>
<reference evidence="2 3" key="2">
    <citation type="journal article" date="2011" name="Stand. Genomic Sci.">
        <title>Complete genome sequence of Paludibacter propionicigenes type strain (WB4).</title>
        <authorList>
            <person name="Gronow S."/>
            <person name="Munk C."/>
            <person name="Lapidus A."/>
            <person name="Nolan M."/>
            <person name="Lucas S."/>
            <person name="Hammon N."/>
            <person name="Deshpande S."/>
            <person name="Cheng J.F."/>
            <person name="Tapia R."/>
            <person name="Han C."/>
            <person name="Goodwin L."/>
            <person name="Pitluck S."/>
            <person name="Liolios K."/>
            <person name="Ivanova N."/>
            <person name="Mavromatis K."/>
            <person name="Mikhailova N."/>
            <person name="Pati A."/>
            <person name="Chen A."/>
            <person name="Palaniappan K."/>
            <person name="Land M."/>
            <person name="Hauser L."/>
            <person name="Chang Y.J."/>
            <person name="Jeffries C.D."/>
            <person name="Brambilla E."/>
            <person name="Rohde M."/>
            <person name="Goker M."/>
            <person name="Detter J.C."/>
            <person name="Woyke T."/>
            <person name="Bristow J."/>
            <person name="Eisen J.A."/>
            <person name="Markowitz V."/>
            <person name="Hugenholtz P."/>
            <person name="Kyrpides N.C."/>
            <person name="Klenk H.P."/>
        </authorList>
    </citation>
    <scope>NUCLEOTIDE SEQUENCE [LARGE SCALE GENOMIC DNA]</scope>
    <source>
        <strain evidence="3">DSM 17365 / JCM 13257 / WB4</strain>
    </source>
</reference>
<proteinExistence type="predicted"/>
<dbReference type="OrthoDB" id="7688089at2"/>
<dbReference type="PANTHER" id="PTHR43861">
    <property type="entry name" value="TRANS-ACONITATE 2-METHYLTRANSFERASE-RELATED"/>
    <property type="match status" value="1"/>
</dbReference>
<evidence type="ECO:0000259" key="1">
    <source>
        <dbReference type="Pfam" id="PF13847"/>
    </source>
</evidence>
<dbReference type="RefSeq" id="WP_013444660.1">
    <property type="nucleotide sequence ID" value="NC_014734.1"/>
</dbReference>
<dbReference type="KEGG" id="ppn:Palpr_1144"/>
<accession>E4T3J7</accession>
<organism evidence="2 3">
    <name type="scientific">Paludibacter propionicigenes (strain DSM 17365 / JCM 13257 / WB4)</name>
    <dbReference type="NCBI Taxonomy" id="694427"/>
    <lineage>
        <taxon>Bacteria</taxon>
        <taxon>Pseudomonadati</taxon>
        <taxon>Bacteroidota</taxon>
        <taxon>Bacteroidia</taxon>
        <taxon>Bacteroidales</taxon>
        <taxon>Paludibacteraceae</taxon>
        <taxon>Paludibacter</taxon>
    </lineage>
</organism>
<reference key="1">
    <citation type="submission" date="2010-11" db="EMBL/GenBank/DDBJ databases">
        <title>The complete genome of Paludibacter propionicigenes DSM 17365.</title>
        <authorList>
            <consortium name="US DOE Joint Genome Institute (JGI-PGF)"/>
            <person name="Lucas S."/>
            <person name="Copeland A."/>
            <person name="Lapidus A."/>
            <person name="Bruce D."/>
            <person name="Goodwin L."/>
            <person name="Pitluck S."/>
            <person name="Kyrpides N."/>
            <person name="Mavromatis K."/>
            <person name="Ivanova N."/>
            <person name="Munk A.C."/>
            <person name="Brettin T."/>
            <person name="Detter J.C."/>
            <person name="Han C."/>
            <person name="Tapia R."/>
            <person name="Land M."/>
            <person name="Hauser L."/>
            <person name="Markowitz V."/>
            <person name="Cheng J.-F."/>
            <person name="Hugenholtz P."/>
            <person name="Woyke T."/>
            <person name="Wu D."/>
            <person name="Gronow S."/>
            <person name="Wellnitz S."/>
            <person name="Brambilla E."/>
            <person name="Klenk H.-P."/>
            <person name="Eisen J.A."/>
        </authorList>
    </citation>
    <scope>NUCLEOTIDE SEQUENCE</scope>
    <source>
        <strain>WB4</strain>
    </source>
</reference>
<dbReference type="GO" id="GO:0008168">
    <property type="term" value="F:methyltransferase activity"/>
    <property type="evidence" value="ECO:0007669"/>
    <property type="project" value="UniProtKB-KW"/>
</dbReference>
<dbReference type="eggNOG" id="COG2226">
    <property type="taxonomic scope" value="Bacteria"/>
</dbReference>
<dbReference type="InterPro" id="IPR025714">
    <property type="entry name" value="Methyltranfer_dom"/>
</dbReference>
<dbReference type="Gene3D" id="3.40.50.150">
    <property type="entry name" value="Vaccinia Virus protein VP39"/>
    <property type="match status" value="1"/>
</dbReference>
<dbReference type="CDD" id="cd02440">
    <property type="entry name" value="AdoMet_MTases"/>
    <property type="match status" value="1"/>
</dbReference>
<dbReference type="HOGENOM" id="CLU_959237_0_0_10"/>
<dbReference type="EMBL" id="CP002345">
    <property type="protein sequence ID" value="ADQ79291.1"/>
    <property type="molecule type" value="Genomic_DNA"/>
</dbReference>
<feature type="domain" description="Methyltransferase" evidence="1">
    <location>
        <begin position="61"/>
        <end position="170"/>
    </location>
</feature>
<name>E4T3J7_PALPW</name>
<keyword evidence="2" id="KW-0489">Methyltransferase</keyword>
<evidence type="ECO:0000313" key="3">
    <source>
        <dbReference type="Proteomes" id="UP000008718"/>
    </source>
</evidence>
<protein>
    <submittedName>
        <fullName evidence="2">Methyltransferase type 11</fullName>
    </submittedName>
</protein>
<dbReference type="STRING" id="694427.Palpr_1144"/>
<dbReference type="InterPro" id="IPR029063">
    <property type="entry name" value="SAM-dependent_MTases_sf"/>
</dbReference>
<keyword evidence="2" id="KW-0808">Transferase</keyword>
<dbReference type="PANTHER" id="PTHR43861:SF6">
    <property type="entry name" value="METHYLTRANSFERASE TYPE 11"/>
    <property type="match status" value="1"/>
</dbReference>